<dbReference type="EMBL" id="VSSQ01108310">
    <property type="protein sequence ID" value="MPN47094.1"/>
    <property type="molecule type" value="Genomic_DNA"/>
</dbReference>
<organism evidence="1">
    <name type="scientific">bioreactor metagenome</name>
    <dbReference type="NCBI Taxonomy" id="1076179"/>
    <lineage>
        <taxon>unclassified sequences</taxon>
        <taxon>metagenomes</taxon>
        <taxon>ecological metagenomes</taxon>
    </lineage>
</organism>
<evidence type="ECO:0000313" key="1">
    <source>
        <dbReference type="EMBL" id="MPN47094.1"/>
    </source>
</evidence>
<dbReference type="AlphaFoldDB" id="A0A645IFM0"/>
<accession>A0A645IFM0</accession>
<gene>
    <name evidence="1" type="ORF">SDC9_194694</name>
</gene>
<protein>
    <submittedName>
        <fullName evidence="1">Uncharacterized protein</fullName>
    </submittedName>
</protein>
<proteinExistence type="predicted"/>
<reference evidence="1" key="1">
    <citation type="submission" date="2019-08" db="EMBL/GenBank/DDBJ databases">
        <authorList>
            <person name="Kucharzyk K."/>
            <person name="Murdoch R.W."/>
            <person name="Higgins S."/>
            <person name="Loffler F."/>
        </authorList>
    </citation>
    <scope>NUCLEOTIDE SEQUENCE</scope>
</reference>
<name>A0A645IFM0_9ZZZZ</name>
<sequence length="80" mass="8843">MSEKTDFQIADHHSDQIGLALVDGAGMEIGTIIILIDDALNFLTGGFRQIELFRISIQIKRNGCRRHPGFTGDVADGKMR</sequence>
<comment type="caution">
    <text evidence="1">The sequence shown here is derived from an EMBL/GenBank/DDBJ whole genome shotgun (WGS) entry which is preliminary data.</text>
</comment>